<dbReference type="InterPro" id="IPR007053">
    <property type="entry name" value="LRAT_dom"/>
</dbReference>
<keyword evidence="4" id="KW-0443">Lipid metabolism</keyword>
<organism evidence="6 7">
    <name type="scientific">Sinanodonta woodiana</name>
    <name type="common">Chinese pond mussel</name>
    <name type="synonym">Anodonta woodiana</name>
    <dbReference type="NCBI Taxonomy" id="1069815"/>
    <lineage>
        <taxon>Eukaryota</taxon>
        <taxon>Metazoa</taxon>
        <taxon>Spiralia</taxon>
        <taxon>Lophotrochozoa</taxon>
        <taxon>Mollusca</taxon>
        <taxon>Bivalvia</taxon>
        <taxon>Autobranchia</taxon>
        <taxon>Heteroconchia</taxon>
        <taxon>Palaeoheterodonta</taxon>
        <taxon>Unionida</taxon>
        <taxon>Unionoidea</taxon>
        <taxon>Unionidae</taxon>
        <taxon>Unioninae</taxon>
        <taxon>Sinanodonta</taxon>
    </lineage>
</organism>
<accession>A0ABD3WT21</accession>
<dbReference type="PANTHER" id="PTHR13943">
    <property type="entry name" value="HRAS-LIKE SUPPRESSOR - RELATED"/>
    <property type="match status" value="1"/>
</dbReference>
<comment type="caution">
    <text evidence="6">The sequence shown here is derived from an EMBL/GenBank/DDBJ whole genome shotgun (WGS) entry which is preliminary data.</text>
</comment>
<keyword evidence="7" id="KW-1185">Reference proteome</keyword>
<evidence type="ECO:0000313" key="6">
    <source>
        <dbReference type="EMBL" id="KAL3876942.1"/>
    </source>
</evidence>
<dbReference type="GO" id="GO:0016740">
    <property type="term" value="F:transferase activity"/>
    <property type="evidence" value="ECO:0007669"/>
    <property type="project" value="UniProtKB-KW"/>
</dbReference>
<evidence type="ECO:0000259" key="5">
    <source>
        <dbReference type="PROSITE" id="PS51934"/>
    </source>
</evidence>
<keyword evidence="2" id="KW-0808">Transferase</keyword>
<dbReference type="GO" id="GO:0016787">
    <property type="term" value="F:hydrolase activity"/>
    <property type="evidence" value="ECO:0007669"/>
    <property type="project" value="UniProtKB-KW"/>
</dbReference>
<reference evidence="6 7" key="1">
    <citation type="submission" date="2024-11" db="EMBL/GenBank/DDBJ databases">
        <title>Chromosome-level genome assembly of the freshwater bivalve Anodonta woodiana.</title>
        <authorList>
            <person name="Chen X."/>
        </authorList>
    </citation>
    <scope>NUCLEOTIDE SEQUENCE [LARGE SCALE GENOMIC DNA]</scope>
    <source>
        <strain evidence="6">MN2024</strain>
        <tissue evidence="6">Gills</tissue>
    </source>
</reference>
<evidence type="ECO:0000256" key="1">
    <source>
        <dbReference type="ARBA" id="ARBA00007824"/>
    </source>
</evidence>
<name>A0ABD3WT21_SINWO</name>
<evidence type="ECO:0000256" key="4">
    <source>
        <dbReference type="ARBA" id="ARBA00023098"/>
    </source>
</evidence>
<feature type="domain" description="LRAT" evidence="5">
    <location>
        <begin position="22"/>
        <end position="143"/>
    </location>
</feature>
<dbReference type="Proteomes" id="UP001634394">
    <property type="component" value="Unassembled WGS sequence"/>
</dbReference>
<dbReference type="Pfam" id="PF04970">
    <property type="entry name" value="LRAT"/>
    <property type="match status" value="1"/>
</dbReference>
<dbReference type="EMBL" id="JBJQND010000005">
    <property type="protein sequence ID" value="KAL3876942.1"/>
    <property type="molecule type" value="Genomic_DNA"/>
</dbReference>
<evidence type="ECO:0000313" key="7">
    <source>
        <dbReference type="Proteomes" id="UP001634394"/>
    </source>
</evidence>
<comment type="similarity">
    <text evidence="1">Belongs to the H-rev107 family.</text>
</comment>
<keyword evidence="3" id="KW-0378">Hydrolase</keyword>
<proteinExistence type="inferred from homology"/>
<sequence length="152" mass="17029">MTQTTIQRHNQTVLESLEEGDLVEFPRGLYSHWAVYVGNDEVVHLTGDPNAGSSVNANPSHVFAICGVEFSKAKVKRDKFFNVAGESMARKNNDKDQLVSPCDKRTIVNTALSRIGDIGYNILWKNCEYFASSCRYGQGWSEQQSHESNLNI</sequence>
<dbReference type="Gene3D" id="3.90.1720.10">
    <property type="entry name" value="endopeptidase domain like (from Nostoc punctiforme)"/>
    <property type="match status" value="1"/>
</dbReference>
<evidence type="ECO:0000256" key="2">
    <source>
        <dbReference type="ARBA" id="ARBA00022679"/>
    </source>
</evidence>
<gene>
    <name evidence="6" type="ORF">ACJMK2_034721</name>
</gene>
<dbReference type="GO" id="GO:0006629">
    <property type="term" value="P:lipid metabolic process"/>
    <property type="evidence" value="ECO:0007669"/>
    <property type="project" value="UniProtKB-KW"/>
</dbReference>
<protein>
    <recommendedName>
        <fullName evidence="5">LRAT domain-containing protein</fullName>
    </recommendedName>
</protein>
<evidence type="ECO:0000256" key="3">
    <source>
        <dbReference type="ARBA" id="ARBA00022801"/>
    </source>
</evidence>
<dbReference type="PROSITE" id="PS51934">
    <property type="entry name" value="LRAT"/>
    <property type="match status" value="1"/>
</dbReference>
<dbReference type="PANTHER" id="PTHR13943:SF77">
    <property type="entry name" value="LRAT DOMAIN-CONTAINING PROTEIN"/>
    <property type="match status" value="1"/>
</dbReference>
<dbReference type="InterPro" id="IPR051496">
    <property type="entry name" value="H-rev107_PLA/AT"/>
</dbReference>
<dbReference type="AlphaFoldDB" id="A0ABD3WT21"/>